<dbReference type="EMBL" id="JBHSBH010000008">
    <property type="protein sequence ID" value="MFC3996938.1"/>
    <property type="molecule type" value="Genomic_DNA"/>
</dbReference>
<protein>
    <submittedName>
        <fullName evidence="3">SDR family NAD(P)-dependent oxidoreductase</fullName>
    </submittedName>
</protein>
<keyword evidence="4" id="KW-1185">Reference proteome</keyword>
<sequence length="272" mass="28810">MTVLITGATDGLGRHTANRLAALGAHVIVHGRNPERAARVAEEIAAAGGSADVVLADLADLRAVNRLADEVLASYERLDVLVNNAGVGFGRPGDAREESADGIELRFAVNHLAGLLLARRLRPLLAGSAPARVVNVASIGQQEIDFADPMFHEGYDGVSAYRRSKLAQIMTTFDLADEFAPDRITVTALHPATLMDTAMVGDAQRQPQSTVDEGGDALLHLVTAPEAEIGTGRYYDGQTESRANPQAYDPDARARLRDLSAELIAGALGRSV</sequence>
<evidence type="ECO:0000313" key="4">
    <source>
        <dbReference type="Proteomes" id="UP001595847"/>
    </source>
</evidence>
<dbReference type="Gene3D" id="3.40.50.720">
    <property type="entry name" value="NAD(P)-binding Rossmann-like Domain"/>
    <property type="match status" value="1"/>
</dbReference>
<accession>A0ABV8FNN8</accession>
<dbReference type="Proteomes" id="UP001595847">
    <property type="component" value="Unassembled WGS sequence"/>
</dbReference>
<reference evidence="4" key="1">
    <citation type="journal article" date="2019" name="Int. J. Syst. Evol. Microbiol.">
        <title>The Global Catalogue of Microorganisms (GCM) 10K type strain sequencing project: providing services to taxonomists for standard genome sequencing and annotation.</title>
        <authorList>
            <consortium name="The Broad Institute Genomics Platform"/>
            <consortium name="The Broad Institute Genome Sequencing Center for Infectious Disease"/>
            <person name="Wu L."/>
            <person name="Ma J."/>
        </authorList>
    </citation>
    <scope>NUCLEOTIDE SEQUENCE [LARGE SCALE GENOMIC DNA]</scope>
    <source>
        <strain evidence="4">TBRC 1826</strain>
    </source>
</reference>
<gene>
    <name evidence="3" type="ORF">ACFOVU_13490</name>
</gene>
<dbReference type="Pfam" id="PF00106">
    <property type="entry name" value="adh_short"/>
    <property type="match status" value="1"/>
</dbReference>
<evidence type="ECO:0000313" key="3">
    <source>
        <dbReference type="EMBL" id="MFC3996938.1"/>
    </source>
</evidence>
<proteinExistence type="inferred from homology"/>
<dbReference type="InterPro" id="IPR002347">
    <property type="entry name" value="SDR_fam"/>
</dbReference>
<dbReference type="SUPFAM" id="SSF51735">
    <property type="entry name" value="NAD(P)-binding Rossmann-fold domains"/>
    <property type="match status" value="1"/>
</dbReference>
<evidence type="ECO:0000256" key="1">
    <source>
        <dbReference type="ARBA" id="ARBA00023002"/>
    </source>
</evidence>
<dbReference type="PRINTS" id="PR00080">
    <property type="entry name" value="SDRFAMILY"/>
</dbReference>
<keyword evidence="1" id="KW-0560">Oxidoreductase</keyword>
<dbReference type="PRINTS" id="PR00081">
    <property type="entry name" value="GDHRDH"/>
</dbReference>
<dbReference type="RefSeq" id="WP_378533437.1">
    <property type="nucleotide sequence ID" value="NZ_JBHSBH010000008.1"/>
</dbReference>
<dbReference type="PANTHER" id="PTHR43157">
    <property type="entry name" value="PHOSPHATIDYLINOSITOL-GLYCAN BIOSYNTHESIS CLASS F PROTEIN-RELATED"/>
    <property type="match status" value="1"/>
</dbReference>
<dbReference type="InterPro" id="IPR036291">
    <property type="entry name" value="NAD(P)-bd_dom_sf"/>
</dbReference>
<comment type="caution">
    <text evidence="3">The sequence shown here is derived from an EMBL/GenBank/DDBJ whole genome shotgun (WGS) entry which is preliminary data.</text>
</comment>
<name>A0ABV8FNN8_9ACTN</name>
<dbReference type="PANTHER" id="PTHR43157:SF31">
    <property type="entry name" value="PHOSPHATIDYLINOSITOL-GLYCAN BIOSYNTHESIS CLASS F PROTEIN"/>
    <property type="match status" value="1"/>
</dbReference>
<comment type="similarity">
    <text evidence="2">Belongs to the short-chain dehydrogenases/reductases (SDR) family.</text>
</comment>
<organism evidence="3 4">
    <name type="scientific">Nocardiopsis sediminis</name>
    <dbReference type="NCBI Taxonomy" id="1778267"/>
    <lineage>
        <taxon>Bacteria</taxon>
        <taxon>Bacillati</taxon>
        <taxon>Actinomycetota</taxon>
        <taxon>Actinomycetes</taxon>
        <taxon>Streptosporangiales</taxon>
        <taxon>Nocardiopsidaceae</taxon>
        <taxon>Nocardiopsis</taxon>
    </lineage>
</organism>
<evidence type="ECO:0000256" key="2">
    <source>
        <dbReference type="RuleBase" id="RU000363"/>
    </source>
</evidence>